<dbReference type="PANTHER" id="PTHR30111:SF1">
    <property type="entry name" value="33 KDA CHAPERONIN"/>
    <property type="match status" value="1"/>
</dbReference>
<proteinExistence type="inferred from homology"/>
<dbReference type="SUPFAM" id="SSF118352">
    <property type="entry name" value="HSP33 redox switch-like"/>
    <property type="match status" value="1"/>
</dbReference>
<name>A0A0L6U0Q6_9FIRM</name>
<keyword evidence="7" id="KW-0346">Stress response</keyword>
<feature type="disulfide bond" description="Redox-active" evidence="6">
    <location>
        <begin position="268"/>
        <end position="271"/>
    </location>
</feature>
<dbReference type="GO" id="GO:0044183">
    <property type="term" value="F:protein folding chaperone"/>
    <property type="evidence" value="ECO:0007669"/>
    <property type="project" value="TreeGrafter"/>
</dbReference>
<dbReference type="EMBL" id="LGYO01000019">
    <property type="protein sequence ID" value="KNZ42106.1"/>
    <property type="molecule type" value="Genomic_DNA"/>
</dbReference>
<dbReference type="InterPro" id="IPR016153">
    <property type="entry name" value="Heat_shock_Hsp33_N"/>
</dbReference>
<keyword evidence="5 6" id="KW-0676">Redox-active center</keyword>
<comment type="caution">
    <text evidence="7">The sequence shown here is derived from an EMBL/GenBank/DDBJ whole genome shotgun (WGS) entry which is preliminary data.</text>
</comment>
<dbReference type="HAMAP" id="MF_00117">
    <property type="entry name" value="HslO"/>
    <property type="match status" value="1"/>
</dbReference>
<keyword evidence="4 6" id="KW-0143">Chaperone</keyword>
<dbReference type="GO" id="GO:0005737">
    <property type="term" value="C:cytoplasm"/>
    <property type="evidence" value="ECO:0007669"/>
    <property type="project" value="UniProtKB-SubCell"/>
</dbReference>
<evidence type="ECO:0000256" key="6">
    <source>
        <dbReference type="HAMAP-Rule" id="MF_00117"/>
    </source>
</evidence>
<comment type="function">
    <text evidence="6">Redox regulated molecular chaperone. Protects both thermally unfolding and oxidatively damaged proteins from irreversible aggregation. Plays an important role in the bacterial defense system toward oxidative stress.</text>
</comment>
<evidence type="ECO:0000256" key="4">
    <source>
        <dbReference type="ARBA" id="ARBA00023186"/>
    </source>
</evidence>
<reference evidence="8" key="1">
    <citation type="submission" date="2015-07" db="EMBL/GenBank/DDBJ databases">
        <title>Draft genome sequence of Acetobacterium bakii DSM 8293, a potential psychrophilic chemical producer through syngas fermentation.</title>
        <authorList>
            <person name="Song Y."/>
            <person name="Hwang S."/>
            <person name="Cho B.-K."/>
        </authorList>
    </citation>
    <scope>NUCLEOTIDE SEQUENCE [LARGE SCALE GENOMIC DNA]</scope>
    <source>
        <strain evidence="8">DSM 8239</strain>
    </source>
</reference>
<dbReference type="PATRIC" id="fig|52689.4.peg.732"/>
<comment type="subcellular location">
    <subcellularLocation>
        <location evidence="6">Cytoplasm</location>
    </subcellularLocation>
</comment>
<dbReference type="PANTHER" id="PTHR30111">
    <property type="entry name" value="33 KDA CHAPERONIN"/>
    <property type="match status" value="1"/>
</dbReference>
<evidence type="ECO:0000256" key="3">
    <source>
        <dbReference type="ARBA" id="ARBA00023157"/>
    </source>
</evidence>
<dbReference type="InterPro" id="IPR016154">
    <property type="entry name" value="Heat_shock_Hsp33_C"/>
</dbReference>
<keyword evidence="1 6" id="KW-0963">Cytoplasm</keyword>
<dbReference type="SUPFAM" id="SSF64397">
    <property type="entry name" value="Hsp33 domain"/>
    <property type="match status" value="1"/>
</dbReference>
<dbReference type="OrthoDB" id="9776534at2"/>
<dbReference type="STRING" id="52689.AKG39_08020"/>
<dbReference type="GO" id="GO:0051082">
    <property type="term" value="F:unfolded protein binding"/>
    <property type="evidence" value="ECO:0007669"/>
    <property type="project" value="UniProtKB-UniRule"/>
</dbReference>
<dbReference type="Gene3D" id="3.55.30.10">
    <property type="entry name" value="Hsp33 domain"/>
    <property type="match status" value="1"/>
</dbReference>
<evidence type="ECO:0000256" key="5">
    <source>
        <dbReference type="ARBA" id="ARBA00023284"/>
    </source>
</evidence>
<evidence type="ECO:0000313" key="8">
    <source>
        <dbReference type="Proteomes" id="UP000036873"/>
    </source>
</evidence>
<feature type="disulfide bond" description="Redox-active" evidence="6">
    <location>
        <begin position="235"/>
        <end position="237"/>
    </location>
</feature>
<comment type="similarity">
    <text evidence="6">Belongs to the HSP33 family.</text>
</comment>
<keyword evidence="8" id="KW-1185">Reference proteome</keyword>
<dbReference type="Gene3D" id="3.90.1280.10">
    <property type="entry name" value="HSP33 redox switch-like"/>
    <property type="match status" value="1"/>
</dbReference>
<dbReference type="InterPro" id="IPR000397">
    <property type="entry name" value="Heat_shock_Hsp33"/>
</dbReference>
<dbReference type="NCBIfam" id="NF001033">
    <property type="entry name" value="PRK00114.1"/>
    <property type="match status" value="1"/>
</dbReference>
<keyword evidence="2 6" id="KW-0862">Zinc</keyword>
<evidence type="ECO:0000313" key="7">
    <source>
        <dbReference type="EMBL" id="KNZ42106.1"/>
    </source>
</evidence>
<dbReference type="GO" id="GO:0042026">
    <property type="term" value="P:protein refolding"/>
    <property type="evidence" value="ECO:0007669"/>
    <property type="project" value="TreeGrafter"/>
</dbReference>
<dbReference type="AlphaFoldDB" id="A0A0L6U0Q6"/>
<dbReference type="PIRSF" id="PIRSF005261">
    <property type="entry name" value="Heat_shock_Hsp33"/>
    <property type="match status" value="1"/>
</dbReference>
<gene>
    <name evidence="6" type="primary">hslO</name>
    <name evidence="7" type="ORF">AKG39_08020</name>
</gene>
<protein>
    <recommendedName>
        <fullName evidence="6">33 kDa chaperonin</fullName>
    </recommendedName>
    <alternativeName>
        <fullName evidence="6">Heat shock protein 33 homolog</fullName>
        <shortName evidence="6">HSP33</shortName>
    </alternativeName>
</protein>
<evidence type="ECO:0000256" key="1">
    <source>
        <dbReference type="ARBA" id="ARBA00022490"/>
    </source>
</evidence>
<sequence>MPDYLVKATAANGQIRAFAASTKAIVETAHTVHHTSPVVTQALGRLLTAGSLMGSMIKNRDELLTIKINGEGPIRGLLVTADSQGNIKGYSYVSDLKDTPDNPMTVSDAIDDGSLTIIKDMGLKEPYVGYSPLVSGEIAEDLTYYYAKSEQIPTSVSLGVLLNEDGSVKQAGGFIIQLMPGTDDETIEALEKALANTSSMTKLLDAGKTPETILKDIFVDLDLKINTTEVIRFFCNCSRDRVTKALIAIGEAELSEMIAEGETVELNCDFCSEKYAFSTEDLAEILAAIQKRGKEKR</sequence>
<dbReference type="CDD" id="cd00498">
    <property type="entry name" value="Hsp33"/>
    <property type="match status" value="1"/>
</dbReference>
<accession>A0A0L6U0Q6</accession>
<dbReference type="Proteomes" id="UP000036873">
    <property type="component" value="Unassembled WGS sequence"/>
</dbReference>
<evidence type="ECO:0000256" key="2">
    <source>
        <dbReference type="ARBA" id="ARBA00022833"/>
    </source>
</evidence>
<organism evidence="7 8">
    <name type="scientific">Acetobacterium bakii</name>
    <dbReference type="NCBI Taxonomy" id="52689"/>
    <lineage>
        <taxon>Bacteria</taxon>
        <taxon>Bacillati</taxon>
        <taxon>Bacillota</taxon>
        <taxon>Clostridia</taxon>
        <taxon>Eubacteriales</taxon>
        <taxon>Eubacteriaceae</taxon>
        <taxon>Acetobacterium</taxon>
    </lineage>
</organism>
<dbReference type="RefSeq" id="WP_050739865.1">
    <property type="nucleotide sequence ID" value="NZ_LGYO01000019.1"/>
</dbReference>
<dbReference type="Pfam" id="PF01430">
    <property type="entry name" value="HSP33"/>
    <property type="match status" value="1"/>
</dbReference>
<keyword evidence="3 6" id="KW-1015">Disulfide bond</keyword>
<comment type="PTM">
    <text evidence="6">Under oxidizing conditions two disulfide bonds are formed involving the reactive cysteines. Under reducing conditions zinc is bound to the reactive cysteines and the protein is inactive.</text>
</comment>